<sequence>MGSWDFPRLRATCDDVHRRAEITPGLTAVRHSGDSATYQDLAGALTSYDLVAESNGLGVGSSLVAAILHCLPRIGSLDEPSAVSTAVGQVVEWLARDIGDDYGMLRSVG</sequence>
<organism evidence="1 2">
    <name type="scientific">Gordonia hankookensis</name>
    <dbReference type="NCBI Taxonomy" id="589403"/>
    <lineage>
        <taxon>Bacteria</taxon>
        <taxon>Bacillati</taxon>
        <taxon>Actinomycetota</taxon>
        <taxon>Actinomycetes</taxon>
        <taxon>Mycobacteriales</taxon>
        <taxon>Gordoniaceae</taxon>
        <taxon>Gordonia</taxon>
    </lineage>
</organism>
<dbReference type="EMBL" id="JACWMS010000001">
    <property type="protein sequence ID" value="MBD1318790.1"/>
    <property type="molecule type" value="Genomic_DNA"/>
</dbReference>
<evidence type="ECO:0000313" key="2">
    <source>
        <dbReference type="Proteomes" id="UP000602395"/>
    </source>
</evidence>
<comment type="caution">
    <text evidence="1">The sequence shown here is derived from an EMBL/GenBank/DDBJ whole genome shotgun (WGS) entry which is preliminary data.</text>
</comment>
<accession>A0ABR7W7J4</accession>
<reference evidence="1 2" key="1">
    <citation type="submission" date="2020-09" db="EMBL/GenBank/DDBJ databases">
        <title>Novel species in genus Gordonia.</title>
        <authorList>
            <person name="Zhang G."/>
        </authorList>
    </citation>
    <scope>NUCLEOTIDE SEQUENCE [LARGE SCALE GENOMIC DNA]</scope>
    <source>
        <strain evidence="1 2">ON-33</strain>
    </source>
</reference>
<evidence type="ECO:0000313" key="1">
    <source>
        <dbReference type="EMBL" id="MBD1318790.1"/>
    </source>
</evidence>
<name>A0ABR7W7J4_9ACTN</name>
<dbReference type="RefSeq" id="WP_164308684.1">
    <property type="nucleotide sequence ID" value="NZ_BAABAD010000003.1"/>
</dbReference>
<gene>
    <name evidence="1" type="ORF">IDF66_04275</name>
</gene>
<protein>
    <submittedName>
        <fullName evidence="1">Uncharacterized protein</fullName>
    </submittedName>
</protein>
<dbReference type="Proteomes" id="UP000602395">
    <property type="component" value="Unassembled WGS sequence"/>
</dbReference>
<proteinExistence type="predicted"/>
<keyword evidence="2" id="KW-1185">Reference proteome</keyword>